<dbReference type="PANTHER" id="PTHR11061:SF30">
    <property type="entry name" value="TRNA (URACIL(54)-C(5))-METHYLTRANSFERASE"/>
    <property type="match status" value="1"/>
</dbReference>
<dbReference type="GO" id="GO:0008168">
    <property type="term" value="F:methyltransferase activity"/>
    <property type="evidence" value="ECO:0007669"/>
    <property type="project" value="UniProtKB-KW"/>
</dbReference>
<dbReference type="SUPFAM" id="SSF53335">
    <property type="entry name" value="S-adenosyl-L-methionine-dependent methyltransferases"/>
    <property type="match status" value="1"/>
</dbReference>
<dbReference type="EC" id="2.1.1.190" evidence="6"/>
<feature type="binding site" evidence="4">
    <location>
        <position position="285"/>
    </location>
    <ligand>
        <name>S-adenosyl-L-methionine</name>
        <dbReference type="ChEBI" id="CHEBI:59789"/>
    </ligand>
</feature>
<evidence type="ECO:0000313" key="7">
    <source>
        <dbReference type="Proteomes" id="UP000658131"/>
    </source>
</evidence>
<dbReference type="CDD" id="cd02440">
    <property type="entry name" value="AdoMet_MTases"/>
    <property type="match status" value="1"/>
</dbReference>
<proteinExistence type="inferred from homology"/>
<dbReference type="Gene3D" id="3.40.50.150">
    <property type="entry name" value="Vaccinia Virus protein VP39"/>
    <property type="match status" value="1"/>
</dbReference>
<comment type="similarity">
    <text evidence="4">Belongs to the class I-like SAM-binding methyltransferase superfamily. RNA M5U methyltransferase family.</text>
</comment>
<gene>
    <name evidence="6" type="primary">rlmD</name>
    <name evidence="6" type="ORF">H8717_07680</name>
</gene>
<feature type="binding site" evidence="4">
    <location>
        <position position="383"/>
    </location>
    <ligand>
        <name>S-adenosyl-L-methionine</name>
        <dbReference type="ChEBI" id="CHEBI:59789"/>
    </ligand>
</feature>
<feature type="active site" description="Nucleophile" evidence="4">
    <location>
        <position position="410"/>
    </location>
</feature>
<name>A0ABR7NJ01_9FIRM</name>
<dbReference type="GO" id="GO:0032259">
    <property type="term" value="P:methylation"/>
    <property type="evidence" value="ECO:0007669"/>
    <property type="project" value="UniProtKB-KW"/>
</dbReference>
<feature type="domain" description="TRAM" evidence="5">
    <location>
        <begin position="1"/>
        <end position="59"/>
    </location>
</feature>
<keyword evidence="1 4" id="KW-0489">Methyltransferase</keyword>
<dbReference type="EMBL" id="JACRTB010000010">
    <property type="protein sequence ID" value="MBC8576284.1"/>
    <property type="molecule type" value="Genomic_DNA"/>
</dbReference>
<keyword evidence="7" id="KW-1185">Reference proteome</keyword>
<protein>
    <submittedName>
        <fullName evidence="6">23S rRNA (Uracil(1939)-C(5))-methyltransferase RlmD</fullName>
        <ecNumber evidence="6">2.1.1.190</ecNumber>
    </submittedName>
</protein>
<evidence type="ECO:0000256" key="4">
    <source>
        <dbReference type="PROSITE-ProRule" id="PRU01024"/>
    </source>
</evidence>
<dbReference type="PROSITE" id="PS50926">
    <property type="entry name" value="TRAM"/>
    <property type="match status" value="1"/>
</dbReference>
<evidence type="ECO:0000256" key="1">
    <source>
        <dbReference type="ARBA" id="ARBA00022603"/>
    </source>
</evidence>
<dbReference type="Gene3D" id="2.40.50.1070">
    <property type="match status" value="1"/>
</dbReference>
<dbReference type="InterPro" id="IPR010280">
    <property type="entry name" value="U5_MeTrfase_fam"/>
</dbReference>
<dbReference type="NCBIfam" id="TIGR00479">
    <property type="entry name" value="rumA"/>
    <property type="match status" value="1"/>
</dbReference>
<evidence type="ECO:0000256" key="3">
    <source>
        <dbReference type="ARBA" id="ARBA00022691"/>
    </source>
</evidence>
<organism evidence="6 7">
    <name type="scientific">Yanshouia hominis</name>
    <dbReference type="NCBI Taxonomy" id="2763673"/>
    <lineage>
        <taxon>Bacteria</taxon>
        <taxon>Bacillati</taxon>
        <taxon>Bacillota</taxon>
        <taxon>Clostridia</taxon>
        <taxon>Eubacteriales</taxon>
        <taxon>Oscillospiraceae</taxon>
        <taxon>Yanshouia</taxon>
    </lineage>
</organism>
<evidence type="ECO:0000256" key="2">
    <source>
        <dbReference type="ARBA" id="ARBA00022679"/>
    </source>
</evidence>
<keyword evidence="2 4" id="KW-0808">Transferase</keyword>
<dbReference type="PROSITE" id="PS51687">
    <property type="entry name" value="SAM_MT_RNA_M5U"/>
    <property type="match status" value="1"/>
</dbReference>
<reference evidence="6 7" key="1">
    <citation type="submission" date="2020-08" db="EMBL/GenBank/DDBJ databases">
        <title>Genome public.</title>
        <authorList>
            <person name="Liu C."/>
            <person name="Sun Q."/>
        </authorList>
    </citation>
    <scope>NUCLEOTIDE SEQUENCE [LARGE SCALE GENOMIC DNA]</scope>
    <source>
        <strain evidence="6 7">BX1</strain>
    </source>
</reference>
<dbReference type="SUPFAM" id="SSF50249">
    <property type="entry name" value="Nucleic acid-binding proteins"/>
    <property type="match status" value="1"/>
</dbReference>
<evidence type="ECO:0000313" key="6">
    <source>
        <dbReference type="EMBL" id="MBC8576284.1"/>
    </source>
</evidence>
<accession>A0ABR7NJ01</accession>
<sequence>MLQKNQTVELVIDDIANDGSGVGRADGLAVFVPNTAAGDRISAKIVKATPRLAYGVVQELLSSGPGRSRDACSGCPVYRRCGSCSLRHLTYAEELRVKGRWVSENLRRIGGIDLPAPPCLPSPASDRYRNKAIYPIRMQNGEPVLGFYAKRSHRVEPVGDCLLHPEVFSALCRAALGWIRRHRISVYDEETHTGLIRSLYLRQAEATGEVMACMIANGHSIPAEGALTEELRAACPRTVSIILNVNTARTNVLLGRECRTLWGKDSITDRLCGLSFELSPLSFYQVNRRGAEQLYAAAADFAALTGRETLLDLYCGAGTIGLSMAKRVKQLIGVEIIPEAVENARVNALRNGVENARFLCGDAADAALALEREGISPDVVVIDPPRKGCAPGLTETIARMKPERVVMVSCDSATAARDAASFNALGYRPVRVQAVDMFPRTAHVETVVLLSKGEVDSKKIRVEFSLEDMDMSEFQDGATYTQIKDYVLEHSGLKVSNLYISQIKRKCGIEVGKNYNLPKSEDSRQPMCPPEKEKAIREAFKYFGMI</sequence>
<dbReference type="PANTHER" id="PTHR11061">
    <property type="entry name" value="RNA M5U METHYLTRANSFERASE"/>
    <property type="match status" value="1"/>
</dbReference>
<dbReference type="Gene3D" id="2.40.50.140">
    <property type="entry name" value="Nucleic acid-binding proteins"/>
    <property type="match status" value="1"/>
</dbReference>
<dbReference type="RefSeq" id="WP_262399817.1">
    <property type="nucleotide sequence ID" value="NZ_JACRTB010000010.1"/>
</dbReference>
<comment type="caution">
    <text evidence="6">The sequence shown here is derived from an EMBL/GenBank/DDBJ whole genome shotgun (WGS) entry which is preliminary data.</text>
</comment>
<feature type="binding site" evidence="4">
    <location>
        <position position="314"/>
    </location>
    <ligand>
        <name>S-adenosyl-L-methionine</name>
        <dbReference type="ChEBI" id="CHEBI:59789"/>
    </ligand>
</feature>
<dbReference type="Proteomes" id="UP000658131">
    <property type="component" value="Unassembled WGS sequence"/>
</dbReference>
<keyword evidence="3 4" id="KW-0949">S-adenosyl-L-methionine</keyword>
<dbReference type="Pfam" id="PF05958">
    <property type="entry name" value="tRNA_U5-meth_tr"/>
    <property type="match status" value="1"/>
</dbReference>
<dbReference type="InterPro" id="IPR002792">
    <property type="entry name" value="TRAM_dom"/>
</dbReference>
<evidence type="ECO:0000259" key="5">
    <source>
        <dbReference type="PROSITE" id="PS50926"/>
    </source>
</evidence>
<dbReference type="InterPro" id="IPR012340">
    <property type="entry name" value="NA-bd_OB-fold"/>
</dbReference>
<dbReference type="InterPro" id="IPR029063">
    <property type="entry name" value="SAM-dependent_MTases_sf"/>
</dbReference>
<dbReference type="Pfam" id="PF01938">
    <property type="entry name" value="TRAM"/>
    <property type="match status" value="1"/>
</dbReference>
<feature type="binding site" evidence="4">
    <location>
        <position position="335"/>
    </location>
    <ligand>
        <name>S-adenosyl-L-methionine</name>
        <dbReference type="ChEBI" id="CHEBI:59789"/>
    </ligand>
</feature>